<organism evidence="1">
    <name type="scientific">Myoviridae sp. ctWb16</name>
    <dbReference type="NCBI Taxonomy" id="2827690"/>
    <lineage>
        <taxon>Viruses</taxon>
        <taxon>Duplodnaviria</taxon>
        <taxon>Heunggongvirae</taxon>
        <taxon>Uroviricota</taxon>
        <taxon>Caudoviricetes</taxon>
    </lineage>
</organism>
<name>A0A8S5T195_9CAUD</name>
<accession>A0A8S5T195</accession>
<dbReference type="EMBL" id="BK032721">
    <property type="protein sequence ID" value="DAF56719.1"/>
    <property type="molecule type" value="Genomic_DNA"/>
</dbReference>
<sequence length="380" mass="46440">MIIFMPERVYEYFKNDDFLNEKIKEISNKVYNESQHYDLKNFLSIDEHIFDEVNQYMLNNVSDELRDELNICLNGYNQKANLFAKNIEKYDIETQIYLMYMLNDGDMSPSEDLFNRYKRINELYEQNDLNFSAFIHTIYYFTNLYLQWVDSDNLKKINENGFFSYQEVKKMLSYEDTLFSKMKNKVNSEQYFNILFHKRIQMMYLFMLFIGQFSENFDDVVELIIRKIYDNRFKYDNFNYLKLAINHIFFQTYFDKGDFTKAKKYLMYNISMINYGFAHKFEMVKALNHFNKIFSKEFCNYLFFLYTMIRVYIPSLQKEFNILNSENATEFEKRLLFGKLQDDEKMFGLDLNPNEWLSFKWCQLNKSSFDYFNKNVDNLS</sequence>
<protein>
    <submittedName>
        <fullName evidence="1">Uncharacterized protein</fullName>
    </submittedName>
</protein>
<evidence type="ECO:0000313" key="1">
    <source>
        <dbReference type="EMBL" id="DAF56719.1"/>
    </source>
</evidence>
<reference evidence="1" key="1">
    <citation type="journal article" date="2021" name="Proc. Natl. Acad. Sci. U.S.A.">
        <title>A Catalog of Tens of Thousands of Viruses from Human Metagenomes Reveals Hidden Associations with Chronic Diseases.</title>
        <authorList>
            <person name="Tisza M.J."/>
            <person name="Buck C.B."/>
        </authorList>
    </citation>
    <scope>NUCLEOTIDE SEQUENCE</scope>
    <source>
        <strain evidence="1">CtWb16</strain>
    </source>
</reference>
<proteinExistence type="predicted"/>